<proteinExistence type="predicted"/>
<dbReference type="InterPro" id="IPR023610">
    <property type="entry name" value="PInositol-4/5-P-5/4-kinase"/>
</dbReference>
<dbReference type="InterPro" id="IPR002498">
    <property type="entry name" value="PInositol-4-P-4/5-kinase_core"/>
</dbReference>
<feature type="domain" description="PIPK" evidence="3">
    <location>
        <begin position="234"/>
        <end position="564"/>
    </location>
</feature>
<dbReference type="InterPro" id="IPR027483">
    <property type="entry name" value="PInositol-4-P-4/5-kinase_C_sf"/>
</dbReference>
<keyword evidence="2" id="KW-0472">Membrane</keyword>
<feature type="transmembrane region" description="Helical" evidence="2">
    <location>
        <begin position="76"/>
        <end position="101"/>
    </location>
</feature>
<evidence type="ECO:0000256" key="1">
    <source>
        <dbReference type="PROSITE-ProRule" id="PRU00781"/>
    </source>
</evidence>
<sequence>MFFTAAITGVMCYNMFLCLDLIITLRNPLIPGKDRMKIYHILAFIMISAQVGYNAYWNSKYNECKLENKDYLYEVWNYGMLSIVYGGYITTAIISVGYSIYKLRTKGKYINLATKEYLTKHIKYIIVLSFIWSWTATNFWLDYNSKHLNEFDKDHKWIITISLILINISGFIQAILRNWEKSFWVKSKQLCKRKKLSAVSSTLSTEISGSMIFSSDFKETDDMWNMPTSFIMQESLKGGATLCILLGIHETFKMEGQAYYSTPITESDIKEVCKHKVYFSDAQYKLPIINFYSFPYFIIEEHCPKIFCKLRELEDLEISKIIESLHPENNQKTLLSVHQELGGSGSLFIFTEDHKFAVKIITPKEREFLKKKLLFKYYQHIEKNRYSFLNRLLGLFTMKVPGLAPLDMVVFPGLVDDNVEKFYDLKGSTQNRLSTRPDYGFFKGPYKDSDFIKDCCRFSLPQMITRKVQNYIKKDVKFLMANGIMDYSLIVCISKSQGEKSYKSTYKNEWYRFGIIDFLGEYSFKRKAEYISKFFRYGSRVKMCSVMNPQNYYNRFLKFIKESVFE</sequence>
<dbReference type="Pfam" id="PF01504">
    <property type="entry name" value="PIP5K"/>
    <property type="match status" value="1"/>
</dbReference>
<dbReference type="PANTHER" id="PTHR23086:SF8">
    <property type="entry name" value="PHOSPHATIDYLINOSITOL 5-PHOSPHATE 4-KINASE, ISOFORM A"/>
    <property type="match status" value="1"/>
</dbReference>
<dbReference type="PROSITE" id="PS51455">
    <property type="entry name" value="PIPK"/>
    <property type="match status" value="1"/>
</dbReference>
<keyword evidence="2" id="KW-0812">Transmembrane</keyword>
<organism evidence="4 5">
    <name type="scientific">Stentor coeruleus</name>
    <dbReference type="NCBI Taxonomy" id="5963"/>
    <lineage>
        <taxon>Eukaryota</taxon>
        <taxon>Sar</taxon>
        <taxon>Alveolata</taxon>
        <taxon>Ciliophora</taxon>
        <taxon>Postciliodesmatophora</taxon>
        <taxon>Heterotrichea</taxon>
        <taxon>Heterotrichida</taxon>
        <taxon>Stentoridae</taxon>
        <taxon>Stentor</taxon>
    </lineage>
</organism>
<dbReference type="PANTHER" id="PTHR23086">
    <property type="entry name" value="PHOSPHATIDYLINOSITOL-4-PHOSPHATE 5-KINASE"/>
    <property type="match status" value="1"/>
</dbReference>
<dbReference type="GO" id="GO:0005524">
    <property type="term" value="F:ATP binding"/>
    <property type="evidence" value="ECO:0007669"/>
    <property type="project" value="UniProtKB-UniRule"/>
</dbReference>
<keyword evidence="1" id="KW-0067">ATP-binding</keyword>
<dbReference type="EMBL" id="MPUH01000451">
    <property type="protein sequence ID" value="OMJ79846.1"/>
    <property type="molecule type" value="Genomic_DNA"/>
</dbReference>
<dbReference type="Gene3D" id="3.30.810.10">
    <property type="entry name" value="2-Layer Sandwich"/>
    <property type="match status" value="1"/>
</dbReference>
<feature type="transmembrane region" description="Helical" evidence="2">
    <location>
        <begin position="38"/>
        <end position="56"/>
    </location>
</feature>
<gene>
    <name evidence="4" type="ORF">SteCoe_20043</name>
</gene>
<feature type="transmembrane region" description="Helical" evidence="2">
    <location>
        <begin position="6"/>
        <end position="26"/>
    </location>
</feature>
<dbReference type="GO" id="GO:0046854">
    <property type="term" value="P:phosphatidylinositol phosphate biosynthetic process"/>
    <property type="evidence" value="ECO:0007669"/>
    <property type="project" value="TreeGrafter"/>
</dbReference>
<evidence type="ECO:0000256" key="2">
    <source>
        <dbReference type="SAM" id="Phobius"/>
    </source>
</evidence>
<accession>A0A1R2BSW8</accession>
<feature type="transmembrane region" description="Helical" evidence="2">
    <location>
        <begin position="157"/>
        <end position="176"/>
    </location>
</feature>
<keyword evidence="2" id="KW-1133">Transmembrane helix</keyword>
<keyword evidence="1" id="KW-0547">Nucleotide-binding</keyword>
<evidence type="ECO:0000313" key="5">
    <source>
        <dbReference type="Proteomes" id="UP000187209"/>
    </source>
</evidence>
<name>A0A1R2BSW8_9CILI</name>
<dbReference type="GO" id="GO:0016308">
    <property type="term" value="F:1-phosphatidylinositol-4-phosphate 5-kinase activity"/>
    <property type="evidence" value="ECO:0007669"/>
    <property type="project" value="TreeGrafter"/>
</dbReference>
<dbReference type="OrthoDB" id="284860at2759"/>
<dbReference type="SMART" id="SM00330">
    <property type="entry name" value="PIPKc"/>
    <property type="match status" value="1"/>
</dbReference>
<evidence type="ECO:0000313" key="4">
    <source>
        <dbReference type="EMBL" id="OMJ79846.1"/>
    </source>
</evidence>
<dbReference type="SUPFAM" id="SSF56104">
    <property type="entry name" value="SAICAR synthase-like"/>
    <property type="match status" value="1"/>
</dbReference>
<dbReference type="AlphaFoldDB" id="A0A1R2BSW8"/>
<dbReference type="InterPro" id="IPR027484">
    <property type="entry name" value="PInositol-4-P-5-kinase_N"/>
</dbReference>
<dbReference type="CDD" id="cd00139">
    <property type="entry name" value="PIPKc"/>
    <property type="match status" value="1"/>
</dbReference>
<protein>
    <recommendedName>
        <fullName evidence="3">PIPK domain-containing protein</fullName>
    </recommendedName>
</protein>
<dbReference type="GO" id="GO:0005886">
    <property type="term" value="C:plasma membrane"/>
    <property type="evidence" value="ECO:0007669"/>
    <property type="project" value="TreeGrafter"/>
</dbReference>
<evidence type="ECO:0000259" key="3">
    <source>
        <dbReference type="PROSITE" id="PS51455"/>
    </source>
</evidence>
<comment type="caution">
    <text evidence="4">The sequence shown here is derived from an EMBL/GenBank/DDBJ whole genome shotgun (WGS) entry which is preliminary data.</text>
</comment>
<keyword evidence="1" id="KW-0418">Kinase</keyword>
<feature type="transmembrane region" description="Helical" evidence="2">
    <location>
        <begin position="122"/>
        <end position="141"/>
    </location>
</feature>
<keyword evidence="5" id="KW-1185">Reference proteome</keyword>
<keyword evidence="1" id="KW-0808">Transferase</keyword>
<dbReference type="Proteomes" id="UP000187209">
    <property type="component" value="Unassembled WGS sequence"/>
</dbReference>
<dbReference type="Gene3D" id="3.30.800.10">
    <property type="entry name" value="Phosphatidylinositol Phosphate Kinase II Beta"/>
    <property type="match status" value="1"/>
</dbReference>
<reference evidence="4 5" key="1">
    <citation type="submission" date="2016-11" db="EMBL/GenBank/DDBJ databases">
        <title>The macronuclear genome of Stentor coeruleus: a giant cell with tiny introns.</title>
        <authorList>
            <person name="Slabodnick M."/>
            <person name="Ruby J.G."/>
            <person name="Reiff S.B."/>
            <person name="Swart E.C."/>
            <person name="Gosai S."/>
            <person name="Prabakaran S."/>
            <person name="Witkowska E."/>
            <person name="Larue G.E."/>
            <person name="Fisher S."/>
            <person name="Freeman R.M."/>
            <person name="Gunawardena J."/>
            <person name="Chu W."/>
            <person name="Stover N.A."/>
            <person name="Gregory B.D."/>
            <person name="Nowacki M."/>
            <person name="Derisi J."/>
            <person name="Roy S.W."/>
            <person name="Marshall W.F."/>
            <person name="Sood P."/>
        </authorList>
    </citation>
    <scope>NUCLEOTIDE SEQUENCE [LARGE SCALE GENOMIC DNA]</scope>
    <source>
        <strain evidence="4">WM001</strain>
    </source>
</reference>